<evidence type="ECO:0000313" key="1">
    <source>
        <dbReference type="EMBL" id="EYD74400.1"/>
    </source>
</evidence>
<sequence>MDLETFRPRVHEALQAWNVGQQFTLKDLFEAQWGEVAQPTTFGQDFLAAVRRGEFPDIEERHKDGANHQWYRRIR</sequence>
<organism evidence="1 2">
    <name type="scientific">Rubellimicrobium mesophilum DSM 19309</name>
    <dbReference type="NCBI Taxonomy" id="442562"/>
    <lineage>
        <taxon>Bacteria</taxon>
        <taxon>Pseudomonadati</taxon>
        <taxon>Pseudomonadota</taxon>
        <taxon>Alphaproteobacteria</taxon>
        <taxon>Rhodobacterales</taxon>
        <taxon>Roseobacteraceae</taxon>
        <taxon>Rubellimicrobium</taxon>
    </lineage>
</organism>
<evidence type="ECO:0000313" key="2">
    <source>
        <dbReference type="Proteomes" id="UP000019666"/>
    </source>
</evidence>
<keyword evidence="2" id="KW-1185">Reference proteome</keyword>
<name>A0A017HJ92_9RHOB</name>
<comment type="caution">
    <text evidence="1">The sequence shown here is derived from an EMBL/GenBank/DDBJ whole genome shotgun (WGS) entry which is preliminary data.</text>
</comment>
<accession>A0A017HJ92</accession>
<dbReference type="Pfam" id="PF07205">
    <property type="entry name" value="DUF1413"/>
    <property type="match status" value="1"/>
</dbReference>
<dbReference type="HOGENOM" id="CLU_2668790_0_0_5"/>
<protein>
    <submittedName>
        <fullName evidence="1">Uncharacterized protein</fullName>
    </submittedName>
</protein>
<dbReference type="OrthoDB" id="7631703at2"/>
<dbReference type="AlphaFoldDB" id="A0A017HJ92"/>
<gene>
    <name evidence="1" type="ORF">Rumeso_04085</name>
</gene>
<dbReference type="RefSeq" id="WP_037280211.1">
    <property type="nucleotide sequence ID" value="NZ_KK088571.1"/>
</dbReference>
<dbReference type="EMBL" id="AOSK01000116">
    <property type="protein sequence ID" value="EYD74400.1"/>
    <property type="molecule type" value="Genomic_DNA"/>
</dbReference>
<proteinExistence type="predicted"/>
<dbReference type="Proteomes" id="UP000019666">
    <property type="component" value="Unassembled WGS sequence"/>
</dbReference>
<reference evidence="1 2" key="1">
    <citation type="submission" date="2013-02" db="EMBL/GenBank/DDBJ databases">
        <authorList>
            <person name="Fiebig A."/>
            <person name="Goeker M."/>
            <person name="Klenk H.-P.P."/>
        </authorList>
    </citation>
    <scope>NUCLEOTIDE SEQUENCE [LARGE SCALE GENOMIC DNA]</scope>
    <source>
        <strain evidence="1 2">DSM 19309</strain>
    </source>
</reference>
<dbReference type="InterPro" id="IPR010813">
    <property type="entry name" value="DUF1413"/>
</dbReference>